<keyword evidence="2 5" id="KW-0694">RNA-binding</keyword>
<keyword evidence="3" id="KW-0539">Nucleus</keyword>
<dbReference type="EMBL" id="WIUZ02000002">
    <property type="protein sequence ID" value="KAF9790265.1"/>
    <property type="molecule type" value="Genomic_DNA"/>
</dbReference>
<dbReference type="Pfam" id="PF12220">
    <property type="entry name" value="U1snRNP70_N"/>
    <property type="match status" value="1"/>
</dbReference>
<comment type="subcellular location">
    <subcellularLocation>
        <location evidence="1">Nucleus</location>
    </subcellularLocation>
</comment>
<dbReference type="Pfam" id="PF00076">
    <property type="entry name" value="RRM_1"/>
    <property type="match status" value="1"/>
</dbReference>
<evidence type="ECO:0000313" key="8">
    <source>
        <dbReference type="EMBL" id="KAF9790265.1"/>
    </source>
</evidence>
<dbReference type="InterPro" id="IPR034143">
    <property type="entry name" value="snRNP70_RRM"/>
</dbReference>
<dbReference type="Proteomes" id="UP000736335">
    <property type="component" value="Unassembled WGS sequence"/>
</dbReference>
<reference evidence="8" key="2">
    <citation type="submission" date="2020-11" db="EMBL/GenBank/DDBJ databases">
        <authorList>
            <consortium name="DOE Joint Genome Institute"/>
            <person name="Kuo A."/>
            <person name="Miyauchi S."/>
            <person name="Kiss E."/>
            <person name="Drula E."/>
            <person name="Kohler A."/>
            <person name="Sanchez-Garcia M."/>
            <person name="Andreopoulos B."/>
            <person name="Barry K.W."/>
            <person name="Bonito G."/>
            <person name="Buee M."/>
            <person name="Carver A."/>
            <person name="Chen C."/>
            <person name="Cichocki N."/>
            <person name="Clum A."/>
            <person name="Culley D."/>
            <person name="Crous P.W."/>
            <person name="Fauchery L."/>
            <person name="Girlanda M."/>
            <person name="Hayes R."/>
            <person name="Keri Z."/>
            <person name="Labutti K."/>
            <person name="Lipzen A."/>
            <person name="Lombard V."/>
            <person name="Magnuson J."/>
            <person name="Maillard F."/>
            <person name="Morin E."/>
            <person name="Murat C."/>
            <person name="Nolan M."/>
            <person name="Ohm R."/>
            <person name="Pangilinan J."/>
            <person name="Pereira M."/>
            <person name="Perotto S."/>
            <person name="Peter M."/>
            <person name="Riley R."/>
            <person name="Sitrit Y."/>
            <person name="Stielow B."/>
            <person name="Szollosi G."/>
            <person name="Zifcakova L."/>
            <person name="Stursova M."/>
            <person name="Spatafora J.W."/>
            <person name="Tedersoo L."/>
            <person name="Vaario L.-M."/>
            <person name="Yamada A."/>
            <person name="Yan M."/>
            <person name="Wang P."/>
            <person name="Xu J."/>
            <person name="Bruns T."/>
            <person name="Baldrian P."/>
            <person name="Vilgalys R."/>
            <person name="Henrissat B."/>
            <person name="Grigoriev I.V."/>
            <person name="Hibbett D."/>
            <person name="Nagy L.G."/>
            <person name="Martin F.M."/>
        </authorList>
    </citation>
    <scope>NUCLEOTIDE SEQUENCE</scope>
    <source>
        <strain evidence="8">UH-Tt-Lm1</strain>
    </source>
</reference>
<feature type="region of interest" description="Disordered" evidence="6">
    <location>
        <begin position="203"/>
        <end position="354"/>
    </location>
</feature>
<evidence type="ECO:0000256" key="3">
    <source>
        <dbReference type="ARBA" id="ARBA00023242"/>
    </source>
</evidence>
<evidence type="ECO:0000259" key="7">
    <source>
        <dbReference type="PROSITE" id="PS50102"/>
    </source>
</evidence>
<protein>
    <recommendedName>
        <fullName evidence="7">RRM domain-containing protein</fullName>
    </recommendedName>
</protein>
<dbReference type="InterPro" id="IPR022023">
    <property type="entry name" value="U1snRNP70_N"/>
</dbReference>
<dbReference type="GO" id="GO:0005685">
    <property type="term" value="C:U1 snRNP"/>
    <property type="evidence" value="ECO:0007669"/>
    <property type="project" value="TreeGrafter"/>
</dbReference>
<sequence>MPGTHLLPPNLLKLFAPRPPLHYLRPAGKDIDRVTNKSVSGVGRLLEQLRETTTAGMLSSGEAPDTENGEDTSLTHAEETMRQIRREERKRRREELFKIARDTYKPSDDSEAVGDPYKTLFIARLPKTATESDLRREFESFGSIERVRIVRDKNARSRGYAFIVFERERDMKVAYKESDRLVIMGKRVLVDVERGRTVRGWKPRRLGGGLGGRPKPEPSLPLPVKGAFRAPDRGNDRGGFRGRGGGGYGGRGGGGGGGFRGGGGGFRGGREDFGGIGYQGGGGFSEYSNGGPGGPPNGSGGYGPPGTGYGGGGHGGGGGGFGPPRGGYGGGYRPDLKREGPGMDEDRDSKRPRY</sequence>
<dbReference type="InterPro" id="IPR035979">
    <property type="entry name" value="RBD_domain_sf"/>
</dbReference>
<name>A0A9P6LAW4_9AGAM</name>
<dbReference type="SMART" id="SM00360">
    <property type="entry name" value="RRM"/>
    <property type="match status" value="1"/>
</dbReference>
<organism evidence="8 9">
    <name type="scientific">Thelephora terrestris</name>
    <dbReference type="NCBI Taxonomy" id="56493"/>
    <lineage>
        <taxon>Eukaryota</taxon>
        <taxon>Fungi</taxon>
        <taxon>Dikarya</taxon>
        <taxon>Basidiomycota</taxon>
        <taxon>Agaricomycotina</taxon>
        <taxon>Agaricomycetes</taxon>
        <taxon>Thelephorales</taxon>
        <taxon>Thelephoraceae</taxon>
        <taxon>Thelephora</taxon>
    </lineage>
</organism>
<dbReference type="OrthoDB" id="4207594at2759"/>
<dbReference type="InterPro" id="IPR012677">
    <property type="entry name" value="Nucleotide-bd_a/b_plait_sf"/>
</dbReference>
<evidence type="ECO:0000256" key="6">
    <source>
        <dbReference type="SAM" id="MobiDB-lite"/>
    </source>
</evidence>
<reference evidence="8" key="1">
    <citation type="journal article" date="2020" name="Nat. Commun.">
        <title>Large-scale genome sequencing of mycorrhizal fungi provides insights into the early evolution of symbiotic traits.</title>
        <authorList>
            <person name="Miyauchi S."/>
            <person name="Kiss E."/>
            <person name="Kuo A."/>
            <person name="Drula E."/>
            <person name="Kohler A."/>
            <person name="Sanchez-Garcia M."/>
            <person name="Morin E."/>
            <person name="Andreopoulos B."/>
            <person name="Barry K.W."/>
            <person name="Bonito G."/>
            <person name="Buee M."/>
            <person name="Carver A."/>
            <person name="Chen C."/>
            <person name="Cichocki N."/>
            <person name="Clum A."/>
            <person name="Culley D."/>
            <person name="Crous P.W."/>
            <person name="Fauchery L."/>
            <person name="Girlanda M."/>
            <person name="Hayes R.D."/>
            <person name="Keri Z."/>
            <person name="LaButti K."/>
            <person name="Lipzen A."/>
            <person name="Lombard V."/>
            <person name="Magnuson J."/>
            <person name="Maillard F."/>
            <person name="Murat C."/>
            <person name="Nolan M."/>
            <person name="Ohm R.A."/>
            <person name="Pangilinan J."/>
            <person name="Pereira M.F."/>
            <person name="Perotto S."/>
            <person name="Peter M."/>
            <person name="Pfister S."/>
            <person name="Riley R."/>
            <person name="Sitrit Y."/>
            <person name="Stielow J.B."/>
            <person name="Szollosi G."/>
            <person name="Zifcakova L."/>
            <person name="Stursova M."/>
            <person name="Spatafora J.W."/>
            <person name="Tedersoo L."/>
            <person name="Vaario L.M."/>
            <person name="Yamada A."/>
            <person name="Yan M."/>
            <person name="Wang P."/>
            <person name="Xu J."/>
            <person name="Bruns T."/>
            <person name="Baldrian P."/>
            <person name="Vilgalys R."/>
            <person name="Dunand C."/>
            <person name="Henrissat B."/>
            <person name="Grigoriev I.V."/>
            <person name="Hibbett D."/>
            <person name="Nagy L.G."/>
            <person name="Martin F.M."/>
        </authorList>
    </citation>
    <scope>NUCLEOTIDE SEQUENCE</scope>
    <source>
        <strain evidence="8">UH-Tt-Lm1</strain>
    </source>
</reference>
<dbReference type="GO" id="GO:0071011">
    <property type="term" value="C:precatalytic spliceosome"/>
    <property type="evidence" value="ECO:0007669"/>
    <property type="project" value="TreeGrafter"/>
</dbReference>
<dbReference type="CDD" id="cd12236">
    <property type="entry name" value="RRM_snRNP70"/>
    <property type="match status" value="1"/>
</dbReference>
<dbReference type="GO" id="GO:0071004">
    <property type="term" value="C:U2-type prespliceosome"/>
    <property type="evidence" value="ECO:0007669"/>
    <property type="project" value="TreeGrafter"/>
</dbReference>
<feature type="domain" description="RRM" evidence="7">
    <location>
        <begin position="118"/>
        <end position="195"/>
    </location>
</feature>
<dbReference type="InterPro" id="IPR051183">
    <property type="entry name" value="U1_U11-U12_snRNP_70-35kDa"/>
</dbReference>
<comment type="caution">
    <text evidence="8">The sequence shown here is derived from an EMBL/GenBank/DDBJ whole genome shotgun (WGS) entry which is preliminary data.</text>
</comment>
<proteinExistence type="predicted"/>
<keyword evidence="9" id="KW-1185">Reference proteome</keyword>
<accession>A0A9P6LAW4</accession>
<evidence type="ECO:0000256" key="2">
    <source>
        <dbReference type="ARBA" id="ARBA00022884"/>
    </source>
</evidence>
<dbReference type="GO" id="GO:0003729">
    <property type="term" value="F:mRNA binding"/>
    <property type="evidence" value="ECO:0007669"/>
    <property type="project" value="TreeGrafter"/>
</dbReference>
<dbReference type="PROSITE" id="PS50102">
    <property type="entry name" value="RRM"/>
    <property type="match status" value="1"/>
</dbReference>
<feature type="compositionally biased region" description="Basic and acidic residues" evidence="6">
    <location>
        <begin position="230"/>
        <end position="239"/>
    </location>
</feature>
<feature type="compositionally biased region" description="Gly residues" evidence="6">
    <location>
        <begin position="241"/>
        <end position="267"/>
    </location>
</feature>
<gene>
    <name evidence="8" type="ORF">BJ322DRAFT_375430</name>
</gene>
<evidence type="ECO:0000313" key="9">
    <source>
        <dbReference type="Proteomes" id="UP000736335"/>
    </source>
</evidence>
<dbReference type="SUPFAM" id="SSF54928">
    <property type="entry name" value="RNA-binding domain, RBD"/>
    <property type="match status" value="1"/>
</dbReference>
<dbReference type="PANTHER" id="PTHR13952:SF5">
    <property type="entry name" value="U1 SMALL NUCLEAR RIBONUCLEOPROTEIN 70 KDA"/>
    <property type="match status" value="1"/>
</dbReference>
<dbReference type="FunFam" id="3.30.70.330:FF:000132">
    <property type="entry name" value="Small nuclear ribonucleoprotein U11/U12 subunit 35"/>
    <property type="match status" value="1"/>
</dbReference>
<dbReference type="Gene3D" id="3.30.70.330">
    <property type="match status" value="1"/>
</dbReference>
<evidence type="ECO:0000256" key="1">
    <source>
        <dbReference type="ARBA" id="ARBA00004123"/>
    </source>
</evidence>
<dbReference type="AlphaFoldDB" id="A0A9P6LAW4"/>
<feature type="compositionally biased region" description="Gly residues" evidence="6">
    <location>
        <begin position="274"/>
        <end position="332"/>
    </location>
</feature>
<dbReference type="GO" id="GO:0000398">
    <property type="term" value="P:mRNA splicing, via spliceosome"/>
    <property type="evidence" value="ECO:0007669"/>
    <property type="project" value="TreeGrafter"/>
</dbReference>
<keyword evidence="4" id="KW-0687">Ribonucleoprotein</keyword>
<evidence type="ECO:0000256" key="5">
    <source>
        <dbReference type="PROSITE-ProRule" id="PRU00176"/>
    </source>
</evidence>
<dbReference type="InterPro" id="IPR000504">
    <property type="entry name" value="RRM_dom"/>
</dbReference>
<dbReference type="GO" id="GO:0030619">
    <property type="term" value="F:U1 snRNA binding"/>
    <property type="evidence" value="ECO:0007669"/>
    <property type="project" value="InterPro"/>
</dbReference>
<evidence type="ECO:0000256" key="4">
    <source>
        <dbReference type="ARBA" id="ARBA00023274"/>
    </source>
</evidence>
<dbReference type="PANTHER" id="PTHR13952">
    <property type="entry name" value="U1 SMALL NUCLEAR RIBONUCLEOPROTEIN 70 KD"/>
    <property type="match status" value="1"/>
</dbReference>